<dbReference type="Gene3D" id="2.170.300.10">
    <property type="entry name" value="Tie2 ligand-binding domain superfamily"/>
    <property type="match status" value="1"/>
</dbReference>
<keyword evidence="1" id="KW-0732">Signal</keyword>
<keyword evidence="2" id="KW-0418">Kinase</keyword>
<feature type="chain" id="PRO_5040207591" evidence="1">
    <location>
        <begin position="19"/>
        <end position="633"/>
    </location>
</feature>
<accession>A0A9Q1C8K6</accession>
<gene>
    <name evidence="2" type="ORF">HOLleu_14644</name>
</gene>
<feature type="signal peptide" evidence="1">
    <location>
        <begin position="1"/>
        <end position="18"/>
    </location>
</feature>
<protein>
    <submittedName>
        <fullName evidence="2">Tyrosine-protein kinase receptor Tie-1</fullName>
    </submittedName>
</protein>
<proteinExistence type="predicted"/>
<keyword evidence="3" id="KW-1185">Reference proteome</keyword>
<sequence>MVTTKLLLLVGILGISYGQDVYYDVGGAIRLNDSDLVSTMANNFNRKLCNNGSDTFYTDGSTIRRRSSDGTVTDYITAPATVDSVSCACDRLAYTYRSSNIGTLVYVNLADGSTVATQTLADGQVRSSVLVDRETNSLIIVRQEGFRVLSFSTGSEMNQQTLPGELSNPPRCIAAHQDENENWYIFVTFDVSRDVTVISFNATSGPTISTRNVPHTDGTPSKVACLDIEDNRIYFLHERTGFGNWQVTSYALAGWLAGSEDYSDGTPLYGGTGFSLLSDVNGLVVCGSQCQTGCVRQPLRDAFCYVKNPLADRRKGGAVEVCGVTTVSADVDISRRVASTGRWSINTLPVRMTKAPLKTNTLSQGGFVASLPSSGRGRRFGNFLVDIIPSDANLIFARVSCIVTERSGFFNEFYSYTTYVDTASFLLEASARPGSEVARSLTQLAWRFTPADLGNLPTGNANQPARCENNPGEDVLHCRLNNVQQSDEGVYEVYRGPRRRRTWHPIFNLFVRECPKDRFGPNCESQCEFSCSERGDCVDGQCVCKPGWMGSSCSTKCNDGLVGQRCTVSCDDLDAGNTDCRNLLFGLPDKIGMYCRTGLKSPDCMDACDAGRWGPNCENTCTAPCNPEDGNPV</sequence>
<dbReference type="Proteomes" id="UP001152320">
    <property type="component" value="Chromosome 6"/>
</dbReference>
<dbReference type="InterPro" id="IPR052108">
    <property type="entry name" value="MEGF/SIB"/>
</dbReference>
<evidence type="ECO:0000313" key="3">
    <source>
        <dbReference type="Proteomes" id="UP001152320"/>
    </source>
</evidence>
<dbReference type="GO" id="GO:0016301">
    <property type="term" value="F:kinase activity"/>
    <property type="evidence" value="ECO:0007669"/>
    <property type="project" value="UniProtKB-KW"/>
</dbReference>
<reference evidence="2" key="1">
    <citation type="submission" date="2021-10" db="EMBL/GenBank/DDBJ databases">
        <title>Tropical sea cucumber genome reveals ecological adaptation and Cuvierian tubules defense mechanism.</title>
        <authorList>
            <person name="Chen T."/>
        </authorList>
    </citation>
    <scope>NUCLEOTIDE SEQUENCE</scope>
    <source>
        <strain evidence="2">Nanhai2018</strain>
        <tissue evidence="2">Muscle</tissue>
    </source>
</reference>
<organism evidence="2 3">
    <name type="scientific">Holothuria leucospilota</name>
    <name type="common">Black long sea cucumber</name>
    <name type="synonym">Mertensiothuria leucospilota</name>
    <dbReference type="NCBI Taxonomy" id="206669"/>
    <lineage>
        <taxon>Eukaryota</taxon>
        <taxon>Metazoa</taxon>
        <taxon>Echinodermata</taxon>
        <taxon>Eleutherozoa</taxon>
        <taxon>Echinozoa</taxon>
        <taxon>Holothuroidea</taxon>
        <taxon>Aspidochirotacea</taxon>
        <taxon>Aspidochirotida</taxon>
        <taxon>Holothuriidae</taxon>
        <taxon>Holothuria</taxon>
    </lineage>
</organism>
<dbReference type="PANTHER" id="PTHR24035">
    <property type="entry name" value="MULTIPLE EPIDERMAL GROWTH FACTOR-LIKE DOMAINS PROTEIN"/>
    <property type="match status" value="1"/>
</dbReference>
<keyword evidence="2" id="KW-0675">Receptor</keyword>
<dbReference type="AlphaFoldDB" id="A0A9Q1C8K6"/>
<dbReference type="PANTHER" id="PTHR24035:SF109">
    <property type="entry name" value="PROTEIN DRAPER"/>
    <property type="match status" value="1"/>
</dbReference>
<dbReference type="SUPFAM" id="SSF75011">
    <property type="entry name" value="3-carboxy-cis,cis-mucoante lactonizing enzyme"/>
    <property type="match status" value="1"/>
</dbReference>
<evidence type="ECO:0000256" key="1">
    <source>
        <dbReference type="SAM" id="SignalP"/>
    </source>
</evidence>
<dbReference type="Pfam" id="PF23106">
    <property type="entry name" value="EGF_Teneurin"/>
    <property type="match status" value="1"/>
</dbReference>
<keyword evidence="2" id="KW-0808">Transferase</keyword>
<dbReference type="OrthoDB" id="6130531at2759"/>
<dbReference type="EMBL" id="JAIZAY010000006">
    <property type="protein sequence ID" value="KAJ8040375.1"/>
    <property type="molecule type" value="Genomic_DNA"/>
</dbReference>
<name>A0A9Q1C8K6_HOLLE</name>
<evidence type="ECO:0000313" key="2">
    <source>
        <dbReference type="EMBL" id="KAJ8040375.1"/>
    </source>
</evidence>
<comment type="caution">
    <text evidence="2">The sequence shown here is derived from an EMBL/GenBank/DDBJ whole genome shotgun (WGS) entry which is preliminary data.</text>
</comment>